<dbReference type="GO" id="GO:0016020">
    <property type="term" value="C:membrane"/>
    <property type="evidence" value="ECO:0007669"/>
    <property type="project" value="UniProtKB-UniRule"/>
</dbReference>
<keyword evidence="1" id="KW-0472">Membrane</keyword>
<protein>
    <recommendedName>
        <fullName evidence="2">OmpA-like domain-containing protein</fullName>
    </recommendedName>
</protein>
<reference evidence="3 4" key="1">
    <citation type="submission" date="2017-01" db="EMBL/GenBank/DDBJ databases">
        <title>Complete genome of Tateyamaria omphalii DOK1-4 isolated from seawater in Dokdo.</title>
        <authorList>
            <person name="Kim J.H."/>
            <person name="Chi W.-J."/>
        </authorList>
    </citation>
    <scope>NUCLEOTIDE SEQUENCE [LARGE SCALE GENOMIC DNA]</scope>
    <source>
        <strain evidence="3 4">DOK1-4</strain>
    </source>
</reference>
<dbReference type="PROSITE" id="PS51123">
    <property type="entry name" value="OMPA_2"/>
    <property type="match status" value="1"/>
</dbReference>
<evidence type="ECO:0000256" key="1">
    <source>
        <dbReference type="PROSITE-ProRule" id="PRU00473"/>
    </source>
</evidence>
<organism evidence="3 4">
    <name type="scientific">Tateyamaria omphalii</name>
    <dbReference type="NCBI Taxonomy" id="299262"/>
    <lineage>
        <taxon>Bacteria</taxon>
        <taxon>Pseudomonadati</taxon>
        <taxon>Pseudomonadota</taxon>
        <taxon>Alphaproteobacteria</taxon>
        <taxon>Rhodobacterales</taxon>
        <taxon>Roseobacteraceae</taxon>
        <taxon>Tateyamaria</taxon>
    </lineage>
</organism>
<dbReference type="CDD" id="cd07185">
    <property type="entry name" value="OmpA_C-like"/>
    <property type="match status" value="1"/>
</dbReference>
<gene>
    <name evidence="3" type="ORF">BWR18_13370</name>
</gene>
<dbReference type="InterPro" id="IPR050330">
    <property type="entry name" value="Bact_OuterMem_StrucFunc"/>
</dbReference>
<dbReference type="Pfam" id="PF00691">
    <property type="entry name" value="OmpA"/>
    <property type="match status" value="1"/>
</dbReference>
<keyword evidence="4" id="KW-1185">Reference proteome</keyword>
<dbReference type="Proteomes" id="UP000186336">
    <property type="component" value="Chromosome"/>
</dbReference>
<proteinExistence type="predicted"/>
<feature type="domain" description="OmpA-like" evidence="2">
    <location>
        <begin position="139"/>
        <end position="256"/>
    </location>
</feature>
<dbReference type="InterPro" id="IPR036737">
    <property type="entry name" value="OmpA-like_sf"/>
</dbReference>
<evidence type="ECO:0000313" key="4">
    <source>
        <dbReference type="Proteomes" id="UP000186336"/>
    </source>
</evidence>
<dbReference type="PANTHER" id="PTHR30329:SF21">
    <property type="entry name" value="LIPOPROTEIN YIAD-RELATED"/>
    <property type="match status" value="1"/>
</dbReference>
<dbReference type="STRING" id="299262.BWR18_13370"/>
<sequence length="389" mass="40178">MALKYLRDSLPWLVPSAAIVFAASGFLELGGKDEAGPAQSIAAVTPVAPQAAPIQAPAPALTAVPADQEIVARQVTPETSLTGIAPVAVHPQPLAAAVPTPTQPASAAPQRTASLATTPAAPLFDTNTFAAGARQQCVDDLRNMAAQARVYFPSGGLTADQGGIEQGRLLGLIAQNCTGVQIRVEGHSDPSGDPAANLRLSQARAEAVINRIGASGIDTAMFFAEGLGDRQPSGIVGPEPASYYDRRVEFSIVDDVTHVAVRAPAVVPKPWANATCVTALQRAVDSTMLFYAPRSVSLGSSDVDTAMTLATMAMECPHARLRVIGHHAGDVQAGEGVSTGLLRAKALMAMLVGRGVNAEEIIIAAPSRPLNDAGLPGSRVRFDVILEEG</sequence>
<dbReference type="Gene3D" id="3.30.1330.60">
    <property type="entry name" value="OmpA-like domain"/>
    <property type="match status" value="1"/>
</dbReference>
<evidence type="ECO:0000313" key="3">
    <source>
        <dbReference type="EMBL" id="APX12559.1"/>
    </source>
</evidence>
<dbReference type="KEGG" id="tom:BWR18_13370"/>
<name>A0A1P8MXB5_9RHOB</name>
<dbReference type="SUPFAM" id="SSF103088">
    <property type="entry name" value="OmpA-like"/>
    <property type="match status" value="2"/>
</dbReference>
<accession>A0A1P8MXB5</accession>
<dbReference type="RefSeq" id="WP_076628932.1">
    <property type="nucleotide sequence ID" value="NZ_CP019312.1"/>
</dbReference>
<dbReference type="InterPro" id="IPR006665">
    <property type="entry name" value="OmpA-like"/>
</dbReference>
<dbReference type="EMBL" id="CP019312">
    <property type="protein sequence ID" value="APX12559.1"/>
    <property type="molecule type" value="Genomic_DNA"/>
</dbReference>
<dbReference type="PANTHER" id="PTHR30329">
    <property type="entry name" value="STATOR ELEMENT OF FLAGELLAR MOTOR COMPLEX"/>
    <property type="match status" value="1"/>
</dbReference>
<dbReference type="AlphaFoldDB" id="A0A1P8MXB5"/>
<evidence type="ECO:0000259" key="2">
    <source>
        <dbReference type="PROSITE" id="PS51123"/>
    </source>
</evidence>